<dbReference type="PRINTS" id="PR00344">
    <property type="entry name" value="BCTRLSENSOR"/>
</dbReference>
<evidence type="ECO:0000256" key="1">
    <source>
        <dbReference type="ARBA" id="ARBA00000085"/>
    </source>
</evidence>
<keyword evidence="3" id="KW-0808">Transferase</keyword>
<dbReference type="Proteomes" id="UP000772618">
    <property type="component" value="Unassembled WGS sequence"/>
</dbReference>
<dbReference type="SUPFAM" id="SSF55874">
    <property type="entry name" value="ATPase domain of HSP90 chaperone/DNA topoisomerase II/histidine kinase"/>
    <property type="match status" value="1"/>
</dbReference>
<dbReference type="InterPro" id="IPR003594">
    <property type="entry name" value="HATPase_dom"/>
</dbReference>
<dbReference type="PROSITE" id="PS50109">
    <property type="entry name" value="HIS_KIN"/>
    <property type="match status" value="1"/>
</dbReference>
<dbReference type="RefSeq" id="WP_254153761.1">
    <property type="nucleotide sequence ID" value="NZ_JAHESD010000020.1"/>
</dbReference>
<dbReference type="PANTHER" id="PTHR42878:SF15">
    <property type="entry name" value="BACTERIOPHYTOCHROME"/>
    <property type="match status" value="1"/>
</dbReference>
<organism evidence="6 7">
    <name type="scientific">Chryseosolibacter indicus</name>
    <dbReference type="NCBI Taxonomy" id="2782351"/>
    <lineage>
        <taxon>Bacteria</taxon>
        <taxon>Pseudomonadati</taxon>
        <taxon>Bacteroidota</taxon>
        <taxon>Cytophagia</taxon>
        <taxon>Cytophagales</taxon>
        <taxon>Chryseotaleaceae</taxon>
        <taxon>Chryseosolibacter</taxon>
    </lineage>
</organism>
<evidence type="ECO:0000313" key="6">
    <source>
        <dbReference type="EMBL" id="MBT1703799.1"/>
    </source>
</evidence>
<dbReference type="Gene3D" id="3.30.565.10">
    <property type="entry name" value="Histidine kinase-like ATPase, C-terminal domain"/>
    <property type="match status" value="1"/>
</dbReference>
<dbReference type="Pfam" id="PF02518">
    <property type="entry name" value="HATPase_c"/>
    <property type="match status" value="1"/>
</dbReference>
<comment type="caution">
    <text evidence="6">The sequence shown here is derived from an EMBL/GenBank/DDBJ whole genome shotgun (WGS) entry which is preliminary data.</text>
</comment>
<dbReference type="InterPro" id="IPR004358">
    <property type="entry name" value="Sig_transdc_His_kin-like_C"/>
</dbReference>
<proteinExistence type="predicted"/>
<sequence>MVNEVIRELKPSSDRIKFLIHDIPTSFGDYALLSQVWLNLISNAIKYSSKKGSPVIEIGSFSNQGEDGFCIKDNGAGFDMKYADKLFGVFQRLHGMKDFDGTGIGLALVKRIVNKHGGRVWAHGEPGVGATFYFTLPNL</sequence>
<dbReference type="EMBL" id="JAHESD010000020">
    <property type="protein sequence ID" value="MBT1703799.1"/>
    <property type="molecule type" value="Genomic_DNA"/>
</dbReference>
<dbReference type="InterPro" id="IPR050351">
    <property type="entry name" value="BphY/WalK/GraS-like"/>
</dbReference>
<evidence type="ECO:0000256" key="4">
    <source>
        <dbReference type="ARBA" id="ARBA00022777"/>
    </source>
</evidence>
<name>A0ABS5VSF0_9BACT</name>
<gene>
    <name evidence="6" type="ORF">KK060_10940</name>
</gene>
<evidence type="ECO:0000256" key="2">
    <source>
        <dbReference type="ARBA" id="ARBA00012438"/>
    </source>
</evidence>
<keyword evidence="7" id="KW-1185">Reference proteome</keyword>
<protein>
    <recommendedName>
        <fullName evidence="2">histidine kinase</fullName>
        <ecNumber evidence="2">2.7.13.3</ecNumber>
    </recommendedName>
</protein>
<dbReference type="PANTHER" id="PTHR42878">
    <property type="entry name" value="TWO-COMPONENT HISTIDINE KINASE"/>
    <property type="match status" value="1"/>
</dbReference>
<dbReference type="InterPro" id="IPR005467">
    <property type="entry name" value="His_kinase_dom"/>
</dbReference>
<dbReference type="EC" id="2.7.13.3" evidence="2"/>
<keyword evidence="4" id="KW-0418">Kinase</keyword>
<evidence type="ECO:0000256" key="3">
    <source>
        <dbReference type="ARBA" id="ARBA00022679"/>
    </source>
</evidence>
<dbReference type="SMART" id="SM00387">
    <property type="entry name" value="HATPase_c"/>
    <property type="match status" value="1"/>
</dbReference>
<comment type="catalytic activity">
    <reaction evidence="1">
        <text>ATP + protein L-histidine = ADP + protein N-phospho-L-histidine.</text>
        <dbReference type="EC" id="2.7.13.3"/>
    </reaction>
</comment>
<evidence type="ECO:0000259" key="5">
    <source>
        <dbReference type="PROSITE" id="PS50109"/>
    </source>
</evidence>
<reference evidence="6 7" key="1">
    <citation type="submission" date="2021-05" db="EMBL/GenBank/DDBJ databases">
        <title>A Polyphasic approach of four new species of the genus Ohtaekwangia: Ohtaekwangia histidinii sp. nov., Ohtaekwangia cretensis sp. nov., Ohtaekwangia indiensis sp. nov., Ohtaekwangia reichenbachii sp. nov. from diverse environment.</title>
        <authorList>
            <person name="Octaviana S."/>
        </authorList>
    </citation>
    <scope>NUCLEOTIDE SEQUENCE [LARGE SCALE GENOMIC DNA]</scope>
    <source>
        <strain evidence="6 7">PWU20</strain>
    </source>
</reference>
<evidence type="ECO:0000313" key="7">
    <source>
        <dbReference type="Proteomes" id="UP000772618"/>
    </source>
</evidence>
<feature type="domain" description="Histidine kinase" evidence="5">
    <location>
        <begin position="1"/>
        <end position="139"/>
    </location>
</feature>
<accession>A0ABS5VSF0</accession>
<dbReference type="InterPro" id="IPR036890">
    <property type="entry name" value="HATPase_C_sf"/>
</dbReference>